<sequence>METKCILSLSVARTLLSQGCKLVDVDTSSKRVGKLVFVFERDEFFDERLAKLSNVEER</sequence>
<reference evidence="1 2" key="1">
    <citation type="submission" date="2020-08" db="EMBL/GenBank/DDBJ databases">
        <title>A Genomic Blueprint of the Chicken Gut Microbiome.</title>
        <authorList>
            <person name="Gilroy R."/>
            <person name="Ravi A."/>
            <person name="Getino M."/>
            <person name="Pursley I."/>
            <person name="Horton D.L."/>
            <person name="Alikhan N.-F."/>
            <person name="Baker D."/>
            <person name="Gharbi K."/>
            <person name="Hall N."/>
            <person name="Watson M."/>
            <person name="Adriaenssens E.M."/>
            <person name="Foster-Nyarko E."/>
            <person name="Jarju S."/>
            <person name="Secka A."/>
            <person name="Antonio M."/>
            <person name="Oren A."/>
            <person name="Chaudhuri R."/>
            <person name="La Ragione R.M."/>
            <person name="Hildebrand F."/>
            <person name="Pallen M.J."/>
        </authorList>
    </citation>
    <scope>NUCLEOTIDE SEQUENCE [LARGE SCALE GENOMIC DNA]</scope>
    <source>
        <strain evidence="1 2">Re31</strain>
    </source>
</reference>
<accession>A0ABR8XHB1</accession>
<dbReference type="EMBL" id="JACSQA010000048">
    <property type="protein sequence ID" value="MBD8028618.1"/>
    <property type="molecule type" value="Genomic_DNA"/>
</dbReference>
<keyword evidence="2" id="KW-1185">Reference proteome</keyword>
<gene>
    <name evidence="1" type="ORF">H9636_18445</name>
</gene>
<evidence type="ECO:0000313" key="2">
    <source>
        <dbReference type="Proteomes" id="UP000640930"/>
    </source>
</evidence>
<comment type="caution">
    <text evidence="1">The sequence shown here is derived from an EMBL/GenBank/DDBJ whole genome shotgun (WGS) entry which is preliminary data.</text>
</comment>
<proteinExistence type="predicted"/>
<evidence type="ECO:0000313" key="1">
    <source>
        <dbReference type="EMBL" id="MBD8028618.1"/>
    </source>
</evidence>
<evidence type="ECO:0008006" key="3">
    <source>
        <dbReference type="Google" id="ProtNLM"/>
    </source>
</evidence>
<organism evidence="1 2">
    <name type="scientific">Ureibacillus galli</name>
    <dbReference type="NCBI Taxonomy" id="2762222"/>
    <lineage>
        <taxon>Bacteria</taxon>
        <taxon>Bacillati</taxon>
        <taxon>Bacillota</taxon>
        <taxon>Bacilli</taxon>
        <taxon>Bacillales</taxon>
        <taxon>Caryophanaceae</taxon>
        <taxon>Ureibacillus</taxon>
    </lineage>
</organism>
<name>A0ABR8XHB1_9BACL</name>
<dbReference type="Proteomes" id="UP000640930">
    <property type="component" value="Unassembled WGS sequence"/>
</dbReference>
<protein>
    <recommendedName>
        <fullName evidence="3">DUF5659 domain-containing protein</fullName>
    </recommendedName>
</protein>
<dbReference type="RefSeq" id="WP_191709011.1">
    <property type="nucleotide sequence ID" value="NZ_JACSQA010000048.1"/>
</dbReference>